<sequence>MTATLVVPDIAALLVGEWRLDRTVSDGGDMVGRASFTPSLEGLRYRESGRLRLEDGKGYDFERRYLYRISGLRMDVFFDETLPRLFQSVRLAQINGISVGEGFHACPPDIYRSRYWLEEGVVRIEHVVSGPRKDYTISSTLTRIDD</sequence>
<dbReference type="AlphaFoldDB" id="A0A0F5QCS3"/>
<comment type="caution">
    <text evidence="2">The sequence shown here is derived from an EMBL/GenBank/DDBJ whole genome shotgun (WGS) entry which is preliminary data.</text>
</comment>
<name>A0A0F5QCS3_9HYPH</name>
<dbReference type="Proteomes" id="UP000033411">
    <property type="component" value="Unassembled WGS sequence"/>
</dbReference>
<dbReference type="STRING" id="1293439.WH87_07770"/>
<keyword evidence="3" id="KW-1185">Reference proteome</keyword>
<feature type="domain" description="DUF6314" evidence="1">
    <location>
        <begin position="14"/>
        <end position="143"/>
    </location>
</feature>
<proteinExistence type="predicted"/>
<evidence type="ECO:0000313" key="3">
    <source>
        <dbReference type="Proteomes" id="UP000033411"/>
    </source>
</evidence>
<dbReference type="RefSeq" id="WP_046140307.1">
    <property type="nucleotide sequence ID" value="NZ_LANJ01000012.1"/>
</dbReference>
<dbReference type="Pfam" id="PF19834">
    <property type="entry name" value="DUF6314"/>
    <property type="match status" value="1"/>
</dbReference>
<gene>
    <name evidence="2" type="ORF">WH87_07770</name>
</gene>
<reference evidence="2 3" key="1">
    <citation type="submission" date="2015-03" db="EMBL/GenBank/DDBJ databases">
        <authorList>
            <person name="Lepp D."/>
            <person name="Hassan Y.I."/>
            <person name="Li X.-Z."/>
            <person name="Zhou T."/>
        </authorList>
    </citation>
    <scope>NUCLEOTIDE SEQUENCE [LARGE SCALE GENOMIC DNA]</scope>
    <source>
        <strain evidence="2 3">E84</strain>
    </source>
</reference>
<dbReference type="InterPro" id="IPR045632">
    <property type="entry name" value="DUF6314"/>
</dbReference>
<dbReference type="OrthoDB" id="7351979at2"/>
<evidence type="ECO:0000259" key="1">
    <source>
        <dbReference type="Pfam" id="PF19834"/>
    </source>
</evidence>
<accession>A0A0F5QCS3</accession>
<dbReference type="EMBL" id="LANJ01000012">
    <property type="protein sequence ID" value="KKC38792.1"/>
    <property type="molecule type" value="Genomic_DNA"/>
</dbReference>
<organism evidence="2 3">
    <name type="scientific">Devosia epidermidihirudinis</name>
    <dbReference type="NCBI Taxonomy" id="1293439"/>
    <lineage>
        <taxon>Bacteria</taxon>
        <taxon>Pseudomonadati</taxon>
        <taxon>Pseudomonadota</taxon>
        <taxon>Alphaproteobacteria</taxon>
        <taxon>Hyphomicrobiales</taxon>
        <taxon>Devosiaceae</taxon>
        <taxon>Devosia</taxon>
    </lineage>
</organism>
<evidence type="ECO:0000313" key="2">
    <source>
        <dbReference type="EMBL" id="KKC38792.1"/>
    </source>
</evidence>
<protein>
    <recommendedName>
        <fullName evidence="1">DUF6314 domain-containing protein</fullName>
    </recommendedName>
</protein>
<dbReference type="PATRIC" id="fig|1293439.3.peg.1127"/>